<proteinExistence type="predicted"/>
<accession>A0AA87Z3L8</accession>
<dbReference type="AlphaFoldDB" id="A0AA87Z3L8"/>
<name>A0AA87Z3L8_FICCA</name>
<gene>
    <name evidence="1" type="ORF">TIFTF001_000627</name>
</gene>
<organism evidence="1 2">
    <name type="scientific">Ficus carica</name>
    <name type="common">Common fig</name>
    <dbReference type="NCBI Taxonomy" id="3494"/>
    <lineage>
        <taxon>Eukaryota</taxon>
        <taxon>Viridiplantae</taxon>
        <taxon>Streptophyta</taxon>
        <taxon>Embryophyta</taxon>
        <taxon>Tracheophyta</taxon>
        <taxon>Spermatophyta</taxon>
        <taxon>Magnoliopsida</taxon>
        <taxon>eudicotyledons</taxon>
        <taxon>Gunneridae</taxon>
        <taxon>Pentapetalae</taxon>
        <taxon>rosids</taxon>
        <taxon>fabids</taxon>
        <taxon>Rosales</taxon>
        <taxon>Moraceae</taxon>
        <taxon>Ficeae</taxon>
        <taxon>Ficus</taxon>
    </lineage>
</organism>
<evidence type="ECO:0000313" key="2">
    <source>
        <dbReference type="Proteomes" id="UP001187192"/>
    </source>
</evidence>
<dbReference type="Proteomes" id="UP001187192">
    <property type="component" value="Unassembled WGS sequence"/>
</dbReference>
<dbReference type="EMBL" id="BTGU01000001">
    <property type="protein sequence ID" value="GMN24575.1"/>
    <property type="molecule type" value="Genomic_DNA"/>
</dbReference>
<keyword evidence="2" id="KW-1185">Reference proteome</keyword>
<reference evidence="1" key="1">
    <citation type="submission" date="2023-07" db="EMBL/GenBank/DDBJ databases">
        <title>draft genome sequence of fig (Ficus carica).</title>
        <authorList>
            <person name="Takahashi T."/>
            <person name="Nishimura K."/>
        </authorList>
    </citation>
    <scope>NUCLEOTIDE SEQUENCE</scope>
</reference>
<sequence>MTQRGGRGGEIAGRVGGGAIKVGGSAVEGLRGGHCGWGAGREGGGCQKKISGEAGGWRPGRRRFPAGEVAGLGPALPCLLLSSKSSPQIPPFRLYRALSVSNALFRFHFCLVAEKMWGR</sequence>
<evidence type="ECO:0000313" key="1">
    <source>
        <dbReference type="EMBL" id="GMN24575.1"/>
    </source>
</evidence>
<protein>
    <submittedName>
        <fullName evidence="1">Uncharacterized protein</fullName>
    </submittedName>
</protein>
<comment type="caution">
    <text evidence="1">The sequence shown here is derived from an EMBL/GenBank/DDBJ whole genome shotgun (WGS) entry which is preliminary data.</text>
</comment>